<dbReference type="Pfam" id="PF02872">
    <property type="entry name" value="5_nucleotid_C"/>
    <property type="match status" value="1"/>
</dbReference>
<evidence type="ECO:0000259" key="2">
    <source>
        <dbReference type="Pfam" id="PF02872"/>
    </source>
</evidence>
<accession>A0ABV7JI53</accession>
<reference evidence="4" key="1">
    <citation type="journal article" date="2019" name="Int. J. Syst. Evol. Microbiol.">
        <title>The Global Catalogue of Microorganisms (GCM) 10K type strain sequencing project: providing services to taxonomists for standard genome sequencing and annotation.</title>
        <authorList>
            <consortium name="The Broad Institute Genomics Platform"/>
            <consortium name="The Broad Institute Genome Sequencing Center for Infectious Disease"/>
            <person name="Wu L."/>
            <person name="Ma J."/>
        </authorList>
    </citation>
    <scope>NUCLEOTIDE SEQUENCE [LARGE SCALE GENOMIC DNA]</scope>
    <source>
        <strain evidence="4">KCTC 52416</strain>
    </source>
</reference>
<keyword evidence="4" id="KW-1185">Reference proteome</keyword>
<dbReference type="EMBL" id="JBHRTA010000030">
    <property type="protein sequence ID" value="MFC3197763.1"/>
    <property type="molecule type" value="Genomic_DNA"/>
</dbReference>
<dbReference type="SUPFAM" id="SSF55816">
    <property type="entry name" value="5'-nucleotidase (syn. UDP-sugar hydrolase), C-terminal domain"/>
    <property type="match status" value="1"/>
</dbReference>
<dbReference type="PANTHER" id="PTHR11575">
    <property type="entry name" value="5'-NUCLEOTIDASE-RELATED"/>
    <property type="match status" value="1"/>
</dbReference>
<dbReference type="PRINTS" id="PR01607">
    <property type="entry name" value="APYRASEFAMLY"/>
</dbReference>
<evidence type="ECO:0000256" key="1">
    <source>
        <dbReference type="SAM" id="SignalP"/>
    </source>
</evidence>
<feature type="signal peptide" evidence="1">
    <location>
        <begin position="1"/>
        <end position="22"/>
    </location>
</feature>
<protein>
    <submittedName>
        <fullName evidence="3">5'-nucleotidase C-terminal domain-containing protein</fullName>
    </submittedName>
</protein>
<evidence type="ECO:0000313" key="4">
    <source>
        <dbReference type="Proteomes" id="UP001595526"/>
    </source>
</evidence>
<gene>
    <name evidence="3" type="ORF">ACFOET_09075</name>
</gene>
<organism evidence="3 4">
    <name type="scientific">Parapedobacter deserti</name>
    <dbReference type="NCBI Taxonomy" id="1912957"/>
    <lineage>
        <taxon>Bacteria</taxon>
        <taxon>Pseudomonadati</taxon>
        <taxon>Bacteroidota</taxon>
        <taxon>Sphingobacteriia</taxon>
        <taxon>Sphingobacteriales</taxon>
        <taxon>Sphingobacteriaceae</taxon>
        <taxon>Parapedobacter</taxon>
    </lineage>
</organism>
<sequence length="255" mass="27963">MKYFTFRNCLALLTLAVGLVNASCNSVITLREQRVSTKIQIDSTIADDPAYVRLYAPYKDRLEAEMNRVVGRTNVALTKPANAPETLLGNFFADALLAEGRKLYPDAAFSFGTKGGLRIELQPGDITVGHLFELMPFENELVILELRGKSISELAQFIASTGGQPVAGMRMRIADSGATDILIGNTPLDTARTYTLVTYDYLANGGDNSRGLNDPVNRINLGKKVRDALIDYVSRLAQEGKHINPKLDGRIIQAR</sequence>
<dbReference type="InterPro" id="IPR036907">
    <property type="entry name" value="5'-Nucleotdase_C_sf"/>
</dbReference>
<name>A0ABV7JI53_9SPHI</name>
<dbReference type="InterPro" id="IPR008334">
    <property type="entry name" value="5'-Nucleotdase_C"/>
</dbReference>
<feature type="chain" id="PRO_5047224291" evidence="1">
    <location>
        <begin position="23"/>
        <end position="255"/>
    </location>
</feature>
<dbReference type="PANTHER" id="PTHR11575:SF24">
    <property type="entry name" value="5'-NUCLEOTIDASE"/>
    <property type="match status" value="1"/>
</dbReference>
<feature type="domain" description="5'-Nucleotidase C-terminal" evidence="2">
    <location>
        <begin position="69"/>
        <end position="209"/>
    </location>
</feature>
<comment type="caution">
    <text evidence="3">The sequence shown here is derived from an EMBL/GenBank/DDBJ whole genome shotgun (WGS) entry which is preliminary data.</text>
</comment>
<proteinExistence type="predicted"/>
<evidence type="ECO:0000313" key="3">
    <source>
        <dbReference type="EMBL" id="MFC3197763.1"/>
    </source>
</evidence>
<dbReference type="Gene3D" id="3.90.780.10">
    <property type="entry name" value="5'-Nucleotidase, C-terminal domain"/>
    <property type="match status" value="1"/>
</dbReference>
<dbReference type="InterPro" id="IPR006179">
    <property type="entry name" value="5_nucleotidase/apyrase"/>
</dbReference>
<dbReference type="RefSeq" id="WP_379021764.1">
    <property type="nucleotide sequence ID" value="NZ_JBHRTA010000030.1"/>
</dbReference>
<dbReference type="Proteomes" id="UP001595526">
    <property type="component" value="Unassembled WGS sequence"/>
</dbReference>
<keyword evidence="1" id="KW-0732">Signal</keyword>